<dbReference type="AlphaFoldDB" id="A0A2W5V0I0"/>
<gene>
    <name evidence="7" type="primary">hydA</name>
    <name evidence="7" type="ORF">DI536_09195</name>
</gene>
<reference evidence="7 8" key="1">
    <citation type="submission" date="2017-08" db="EMBL/GenBank/DDBJ databases">
        <title>Infants hospitalized years apart are colonized by the same room-sourced microbial strains.</title>
        <authorList>
            <person name="Brooks B."/>
            <person name="Olm M.R."/>
            <person name="Firek B.A."/>
            <person name="Baker R."/>
            <person name="Thomas B.C."/>
            <person name="Morowitz M.J."/>
            <person name="Banfield J.F."/>
        </authorList>
    </citation>
    <scope>NUCLEOTIDE SEQUENCE [LARGE SCALE GENOMIC DNA]</scope>
    <source>
        <strain evidence="7">S2_003_000_R2_14</strain>
    </source>
</reference>
<feature type="modified residue" description="N6-carboxylysine" evidence="5">
    <location>
        <position position="150"/>
    </location>
</feature>
<dbReference type="CDD" id="cd01314">
    <property type="entry name" value="D-HYD"/>
    <property type="match status" value="1"/>
</dbReference>
<comment type="PTM">
    <text evidence="5">Carbamylation allows a single lysine to coordinate two divalent metal cations.</text>
</comment>
<evidence type="ECO:0000313" key="8">
    <source>
        <dbReference type="Proteomes" id="UP000249061"/>
    </source>
</evidence>
<evidence type="ECO:0000256" key="3">
    <source>
        <dbReference type="ARBA" id="ARBA00022723"/>
    </source>
</evidence>
<evidence type="ECO:0000256" key="5">
    <source>
        <dbReference type="PIRSR" id="PIRSR611778-50"/>
    </source>
</evidence>
<name>A0A2W5V0I0_9BACT</name>
<dbReference type="InterPro" id="IPR011059">
    <property type="entry name" value="Metal-dep_hydrolase_composite"/>
</dbReference>
<dbReference type="InterPro" id="IPR032466">
    <property type="entry name" value="Metal_Hydrolase"/>
</dbReference>
<sequence length="468" mass="51405">MSLVIKNGTIVTSTDQYIADVYCADGVIKAIGKDLDVPAGTEVVDGSGQYLFPGGIDAHTHMEMPFMGTTSSDDFYTGTAAGVAGGTTTIIDFVIPNRNQSLLEARDFWFNNAKKAVSDYAFHMAVTWFSDQVKKEMQHVFHNDGIQSFKIFMAYRGAIGVDDVELVQVLDTAHDLGATVSAHCEHGDAVVALQNRLYERGQTAPEAHPRSRPAYLEGEATNRVIQLARVASDGRNGHIAGPSEAQSLYIVHLTCKESMDAVYRARQEGQRVMVETCPQYLLLDDSVYSKPDFEGSAYVMSPPIRPKGHQEYLWNAMANGAIQHVATDHCPFNHQQKLAGKDDFRKIPNGAAGIENRMSLMYTYGVAAGRISLQQFVDVTSTQAAKIFGLYPRKGAIAVGSDADIVMYDPKGSSKISARTHHQRVDRNIFEGFELKGKVAKTVVAGRVQWNDGELRVERGAGRYLKRT</sequence>
<dbReference type="InterPro" id="IPR011778">
    <property type="entry name" value="Hydantoinase/dihydroPyrase"/>
</dbReference>
<dbReference type="PANTHER" id="PTHR11647:SF1">
    <property type="entry name" value="COLLAPSIN RESPONSE MEDIATOR PROTEIN"/>
    <property type="match status" value="1"/>
</dbReference>
<evidence type="ECO:0000259" key="6">
    <source>
        <dbReference type="Pfam" id="PF01979"/>
    </source>
</evidence>
<feature type="domain" description="Amidohydrolase-related" evidence="6">
    <location>
        <begin position="50"/>
        <end position="448"/>
    </location>
</feature>
<protein>
    <submittedName>
        <fullName evidence="7">Dihydropyrimidinase</fullName>
    </submittedName>
</protein>
<dbReference type="GO" id="GO:0005829">
    <property type="term" value="C:cytosol"/>
    <property type="evidence" value="ECO:0007669"/>
    <property type="project" value="TreeGrafter"/>
</dbReference>
<dbReference type="EMBL" id="QFQP01000006">
    <property type="protein sequence ID" value="PZR14948.1"/>
    <property type="molecule type" value="Genomic_DNA"/>
</dbReference>
<dbReference type="Pfam" id="PF01979">
    <property type="entry name" value="Amidohydro_1"/>
    <property type="match status" value="1"/>
</dbReference>
<dbReference type="InterPro" id="IPR006680">
    <property type="entry name" value="Amidohydro-rel"/>
</dbReference>
<dbReference type="PANTHER" id="PTHR11647">
    <property type="entry name" value="HYDRANTOINASE/DIHYDROPYRIMIDINASE FAMILY MEMBER"/>
    <property type="match status" value="1"/>
</dbReference>
<dbReference type="Gene3D" id="2.30.40.10">
    <property type="entry name" value="Urease, subunit C, domain 1"/>
    <property type="match status" value="1"/>
</dbReference>
<keyword evidence="4" id="KW-0378">Hydrolase</keyword>
<dbReference type="FunFam" id="3.20.20.140:FF:000076">
    <property type="entry name" value="Dihydropyrimidinase like 2"/>
    <property type="match status" value="1"/>
</dbReference>
<proteinExistence type="inferred from homology"/>
<accession>A0A2W5V0I0</accession>
<dbReference type="SUPFAM" id="SSF51338">
    <property type="entry name" value="Composite domain of metallo-dependent hydrolases"/>
    <property type="match status" value="1"/>
</dbReference>
<dbReference type="InterPro" id="IPR050378">
    <property type="entry name" value="Metallo-dep_Hydrolases_sf"/>
</dbReference>
<evidence type="ECO:0000256" key="2">
    <source>
        <dbReference type="ARBA" id="ARBA00008829"/>
    </source>
</evidence>
<evidence type="ECO:0000256" key="1">
    <source>
        <dbReference type="ARBA" id="ARBA00001947"/>
    </source>
</evidence>
<dbReference type="GO" id="GO:0016812">
    <property type="term" value="F:hydrolase activity, acting on carbon-nitrogen (but not peptide) bonds, in cyclic amides"/>
    <property type="evidence" value="ECO:0007669"/>
    <property type="project" value="TreeGrafter"/>
</dbReference>
<evidence type="ECO:0000256" key="4">
    <source>
        <dbReference type="ARBA" id="ARBA00022801"/>
    </source>
</evidence>
<dbReference type="GO" id="GO:0046872">
    <property type="term" value="F:metal ion binding"/>
    <property type="evidence" value="ECO:0007669"/>
    <property type="project" value="UniProtKB-KW"/>
</dbReference>
<dbReference type="NCBIfam" id="TIGR02033">
    <property type="entry name" value="D-hydantoinase"/>
    <property type="match status" value="1"/>
</dbReference>
<dbReference type="SUPFAM" id="SSF51556">
    <property type="entry name" value="Metallo-dependent hydrolases"/>
    <property type="match status" value="1"/>
</dbReference>
<comment type="cofactor">
    <cofactor evidence="1">
        <name>Zn(2+)</name>
        <dbReference type="ChEBI" id="CHEBI:29105"/>
    </cofactor>
</comment>
<evidence type="ECO:0000313" key="7">
    <source>
        <dbReference type="EMBL" id="PZR14948.1"/>
    </source>
</evidence>
<dbReference type="Gene3D" id="3.20.20.140">
    <property type="entry name" value="Metal-dependent hydrolases"/>
    <property type="match status" value="1"/>
</dbReference>
<keyword evidence="3" id="KW-0479">Metal-binding</keyword>
<comment type="similarity">
    <text evidence="2">Belongs to the metallo-dependent hydrolases superfamily. Hydantoinase/dihydropyrimidinase family.</text>
</comment>
<organism evidence="7 8">
    <name type="scientific">Archangium gephyra</name>
    <dbReference type="NCBI Taxonomy" id="48"/>
    <lineage>
        <taxon>Bacteria</taxon>
        <taxon>Pseudomonadati</taxon>
        <taxon>Myxococcota</taxon>
        <taxon>Myxococcia</taxon>
        <taxon>Myxococcales</taxon>
        <taxon>Cystobacterineae</taxon>
        <taxon>Archangiaceae</taxon>
        <taxon>Archangium</taxon>
    </lineage>
</organism>
<dbReference type="Proteomes" id="UP000249061">
    <property type="component" value="Unassembled WGS sequence"/>
</dbReference>
<comment type="caution">
    <text evidence="7">The sequence shown here is derived from an EMBL/GenBank/DDBJ whole genome shotgun (WGS) entry which is preliminary data.</text>
</comment>